<sequence>MCAPIVESAPAKINLALHVTGRREDGYHLLDSLVAFAGIGDRVTLVPGPMSLKIDGPFGAGLGNDCTNLCWKAAELAGVGASAGVSIALQKNLPVASGIGGGSADAAAVLRGLARMGYDVPEGVECLGADIPVCLLSRPARMQGIGDVLTPLHHFPAISAVLVNPGISLSTPEVFRALTSRDNAPLGPVPHFAGIADLIAWLRQTRNDLEPVARSLQPHIARVIEALENSGAGFARMSGSGATCFGLYANETQARNAAEILARNGWWAVATELVPAASGR</sequence>
<keyword evidence="14" id="KW-1185">Reference proteome</keyword>
<dbReference type="PANTHER" id="PTHR43527">
    <property type="entry name" value="4-DIPHOSPHOCYTIDYL-2-C-METHYL-D-ERYTHRITOL KINASE, CHLOROPLASTIC"/>
    <property type="match status" value="1"/>
</dbReference>
<reference evidence="13" key="1">
    <citation type="submission" date="2022-12" db="EMBL/GenBank/DDBJ databases">
        <title>Paracoccus onchidii sp. nov., isolated from a marine invertebrate from the South China Sea.</title>
        <authorList>
            <person name="Xu S."/>
            <person name="Liu Z."/>
            <person name="Xu Y."/>
        </authorList>
    </citation>
    <scope>NUCLEOTIDE SEQUENCE</scope>
    <source>
        <strain evidence="13">Z330</strain>
    </source>
</reference>
<keyword evidence="8 10" id="KW-0414">Isoprene biosynthesis</keyword>
<evidence type="ECO:0000256" key="9">
    <source>
        <dbReference type="ARBA" id="ARBA00032554"/>
    </source>
</evidence>
<proteinExistence type="inferred from homology"/>
<dbReference type="GO" id="GO:0050515">
    <property type="term" value="F:4-(cytidine 5'-diphospho)-2-C-methyl-D-erythritol kinase activity"/>
    <property type="evidence" value="ECO:0007669"/>
    <property type="project" value="UniProtKB-EC"/>
</dbReference>
<comment type="function">
    <text evidence="10">Catalyzes the phosphorylation of the position 2 hydroxy group of 4-diphosphocytidyl-2C-methyl-D-erythritol.</text>
</comment>
<dbReference type="EMBL" id="JAQBIE010000004">
    <property type="protein sequence ID" value="MDB6176741.1"/>
    <property type="molecule type" value="Genomic_DNA"/>
</dbReference>
<feature type="active site" evidence="10">
    <location>
        <position position="12"/>
    </location>
</feature>
<feature type="active site" evidence="10">
    <location>
        <position position="130"/>
    </location>
</feature>
<evidence type="ECO:0000256" key="1">
    <source>
        <dbReference type="ARBA" id="ARBA00009684"/>
    </source>
</evidence>
<evidence type="ECO:0000313" key="14">
    <source>
        <dbReference type="Proteomes" id="UP001165641"/>
    </source>
</evidence>
<dbReference type="SUPFAM" id="SSF55060">
    <property type="entry name" value="GHMP Kinase, C-terminal domain"/>
    <property type="match status" value="1"/>
</dbReference>
<keyword evidence="7 10" id="KW-0067">ATP-binding</keyword>
<comment type="caution">
    <text evidence="13">The sequence shown here is derived from an EMBL/GenBank/DDBJ whole genome shotgun (WGS) entry which is preliminary data.</text>
</comment>
<dbReference type="InterPro" id="IPR036554">
    <property type="entry name" value="GHMP_kinase_C_sf"/>
</dbReference>
<dbReference type="InterPro" id="IPR006204">
    <property type="entry name" value="GHMP_kinase_N_dom"/>
</dbReference>
<accession>A0ABT4ZBK0</accession>
<feature type="binding site" evidence="10">
    <location>
        <begin position="94"/>
        <end position="104"/>
    </location>
    <ligand>
        <name>ATP</name>
        <dbReference type="ChEBI" id="CHEBI:30616"/>
    </ligand>
</feature>
<evidence type="ECO:0000256" key="6">
    <source>
        <dbReference type="ARBA" id="ARBA00022777"/>
    </source>
</evidence>
<dbReference type="Proteomes" id="UP001165641">
    <property type="component" value="Unassembled WGS sequence"/>
</dbReference>
<dbReference type="InterPro" id="IPR004424">
    <property type="entry name" value="IspE"/>
</dbReference>
<comment type="similarity">
    <text evidence="1 10">Belongs to the GHMP kinase family. IspE subfamily.</text>
</comment>
<dbReference type="InterPro" id="IPR014721">
    <property type="entry name" value="Ribsml_uS5_D2-typ_fold_subgr"/>
</dbReference>
<evidence type="ECO:0000256" key="8">
    <source>
        <dbReference type="ARBA" id="ARBA00023229"/>
    </source>
</evidence>
<evidence type="ECO:0000256" key="10">
    <source>
        <dbReference type="HAMAP-Rule" id="MF_00061"/>
    </source>
</evidence>
<evidence type="ECO:0000259" key="12">
    <source>
        <dbReference type="Pfam" id="PF08544"/>
    </source>
</evidence>
<keyword evidence="5 10" id="KW-0547">Nucleotide-binding</keyword>
<protein>
    <recommendedName>
        <fullName evidence="3 10">4-diphosphocytidyl-2-C-methyl-D-erythritol kinase</fullName>
        <shortName evidence="10">CMK</shortName>
        <ecNumber evidence="2 10">2.7.1.148</ecNumber>
    </recommendedName>
    <alternativeName>
        <fullName evidence="9 10">4-(cytidine-5'-diphospho)-2-C-methyl-D-erythritol kinase</fullName>
    </alternativeName>
</protein>
<dbReference type="PIRSF" id="PIRSF010376">
    <property type="entry name" value="IspE"/>
    <property type="match status" value="1"/>
</dbReference>
<feature type="domain" description="GHMP kinase N-terminal" evidence="11">
    <location>
        <begin position="68"/>
        <end position="116"/>
    </location>
</feature>
<evidence type="ECO:0000256" key="5">
    <source>
        <dbReference type="ARBA" id="ARBA00022741"/>
    </source>
</evidence>
<dbReference type="NCBIfam" id="TIGR00154">
    <property type="entry name" value="ispE"/>
    <property type="match status" value="1"/>
</dbReference>
<name>A0ABT4ZBK0_9RHOB</name>
<dbReference type="Pfam" id="PF08544">
    <property type="entry name" value="GHMP_kinases_C"/>
    <property type="match status" value="1"/>
</dbReference>
<dbReference type="PANTHER" id="PTHR43527:SF2">
    <property type="entry name" value="4-DIPHOSPHOCYTIDYL-2-C-METHYL-D-ERYTHRITOL KINASE, CHLOROPLASTIC"/>
    <property type="match status" value="1"/>
</dbReference>
<evidence type="ECO:0000256" key="3">
    <source>
        <dbReference type="ARBA" id="ARBA00017473"/>
    </source>
</evidence>
<comment type="catalytic activity">
    <reaction evidence="10">
        <text>4-CDP-2-C-methyl-D-erythritol + ATP = 4-CDP-2-C-methyl-D-erythritol 2-phosphate + ADP + H(+)</text>
        <dbReference type="Rhea" id="RHEA:18437"/>
        <dbReference type="ChEBI" id="CHEBI:15378"/>
        <dbReference type="ChEBI" id="CHEBI:30616"/>
        <dbReference type="ChEBI" id="CHEBI:57823"/>
        <dbReference type="ChEBI" id="CHEBI:57919"/>
        <dbReference type="ChEBI" id="CHEBI:456216"/>
        <dbReference type="EC" id="2.7.1.148"/>
    </reaction>
</comment>
<dbReference type="Gene3D" id="3.30.230.10">
    <property type="match status" value="1"/>
</dbReference>
<dbReference type="SUPFAM" id="SSF54211">
    <property type="entry name" value="Ribosomal protein S5 domain 2-like"/>
    <property type="match status" value="1"/>
</dbReference>
<feature type="domain" description="GHMP kinase C-terminal" evidence="12">
    <location>
        <begin position="196"/>
        <end position="264"/>
    </location>
</feature>
<dbReference type="Gene3D" id="3.30.70.890">
    <property type="entry name" value="GHMP kinase, C-terminal domain"/>
    <property type="match status" value="1"/>
</dbReference>
<evidence type="ECO:0000259" key="11">
    <source>
        <dbReference type="Pfam" id="PF00288"/>
    </source>
</evidence>
<evidence type="ECO:0000256" key="4">
    <source>
        <dbReference type="ARBA" id="ARBA00022679"/>
    </source>
</evidence>
<organism evidence="13 14">
    <name type="scientific">Paracoccus onchidii</name>
    <dbReference type="NCBI Taxonomy" id="3017813"/>
    <lineage>
        <taxon>Bacteria</taxon>
        <taxon>Pseudomonadati</taxon>
        <taxon>Pseudomonadota</taxon>
        <taxon>Alphaproteobacteria</taxon>
        <taxon>Rhodobacterales</taxon>
        <taxon>Paracoccaceae</taxon>
        <taxon>Paracoccus</taxon>
    </lineage>
</organism>
<dbReference type="Pfam" id="PF00288">
    <property type="entry name" value="GHMP_kinases_N"/>
    <property type="match status" value="1"/>
</dbReference>
<dbReference type="InterPro" id="IPR013750">
    <property type="entry name" value="GHMP_kinase_C_dom"/>
</dbReference>
<evidence type="ECO:0000256" key="7">
    <source>
        <dbReference type="ARBA" id="ARBA00022840"/>
    </source>
</evidence>
<gene>
    <name evidence="10" type="primary">ispE</name>
    <name evidence="13" type="ORF">PAF17_04385</name>
</gene>
<dbReference type="InterPro" id="IPR020568">
    <property type="entry name" value="Ribosomal_Su5_D2-typ_SF"/>
</dbReference>
<dbReference type="RefSeq" id="WP_271887866.1">
    <property type="nucleotide sequence ID" value="NZ_JAQBIE010000004.1"/>
</dbReference>
<keyword evidence="6 10" id="KW-0418">Kinase</keyword>
<evidence type="ECO:0000256" key="2">
    <source>
        <dbReference type="ARBA" id="ARBA00012052"/>
    </source>
</evidence>
<evidence type="ECO:0000313" key="13">
    <source>
        <dbReference type="EMBL" id="MDB6176741.1"/>
    </source>
</evidence>
<dbReference type="NCBIfam" id="NF011202">
    <property type="entry name" value="PRK14608.1"/>
    <property type="match status" value="1"/>
</dbReference>
<comment type="pathway">
    <text evidence="10">Isoprenoid biosynthesis; isopentenyl diphosphate biosynthesis via DXP pathway; isopentenyl diphosphate from 1-deoxy-D-xylulose 5-phosphate: step 3/6.</text>
</comment>
<dbReference type="EC" id="2.7.1.148" evidence="2 10"/>
<dbReference type="HAMAP" id="MF_00061">
    <property type="entry name" value="IspE"/>
    <property type="match status" value="1"/>
</dbReference>
<keyword evidence="4 10" id="KW-0808">Transferase</keyword>